<comment type="caution">
    <text evidence="1">The sequence shown here is derived from an EMBL/GenBank/DDBJ whole genome shotgun (WGS) entry which is preliminary data.</text>
</comment>
<sequence length="146" mass="16651">MNEAHGKAASSIPTPENAFRAASSWSVNRRISHHYSQVAPSDILQPKLSRENVVHEVPPSSKLNLLLGPSSSRARGTVQKVTLIADKKNLLKLQQSKENQRKFVTKIQKKQIETTWFCFICEEEKHIIGSTETVQNIKQYYYNNCR</sequence>
<name>A0AAW1J080_POPJA</name>
<evidence type="ECO:0000313" key="1">
    <source>
        <dbReference type="EMBL" id="KAK9696319.1"/>
    </source>
</evidence>
<keyword evidence="2" id="KW-1185">Reference proteome</keyword>
<evidence type="ECO:0000313" key="2">
    <source>
        <dbReference type="Proteomes" id="UP001458880"/>
    </source>
</evidence>
<dbReference type="AlphaFoldDB" id="A0AAW1J080"/>
<dbReference type="EMBL" id="JASPKY010000454">
    <property type="protein sequence ID" value="KAK9696319.1"/>
    <property type="molecule type" value="Genomic_DNA"/>
</dbReference>
<dbReference type="Proteomes" id="UP001458880">
    <property type="component" value="Unassembled WGS sequence"/>
</dbReference>
<proteinExistence type="predicted"/>
<organism evidence="1 2">
    <name type="scientific">Popillia japonica</name>
    <name type="common">Japanese beetle</name>
    <dbReference type="NCBI Taxonomy" id="7064"/>
    <lineage>
        <taxon>Eukaryota</taxon>
        <taxon>Metazoa</taxon>
        <taxon>Ecdysozoa</taxon>
        <taxon>Arthropoda</taxon>
        <taxon>Hexapoda</taxon>
        <taxon>Insecta</taxon>
        <taxon>Pterygota</taxon>
        <taxon>Neoptera</taxon>
        <taxon>Endopterygota</taxon>
        <taxon>Coleoptera</taxon>
        <taxon>Polyphaga</taxon>
        <taxon>Scarabaeiformia</taxon>
        <taxon>Scarabaeidae</taxon>
        <taxon>Rutelinae</taxon>
        <taxon>Popillia</taxon>
    </lineage>
</organism>
<reference evidence="1 2" key="1">
    <citation type="journal article" date="2024" name="BMC Genomics">
        <title>De novo assembly and annotation of Popillia japonica's genome with initial clues to its potential as an invasive pest.</title>
        <authorList>
            <person name="Cucini C."/>
            <person name="Boschi S."/>
            <person name="Funari R."/>
            <person name="Cardaioli E."/>
            <person name="Iannotti N."/>
            <person name="Marturano G."/>
            <person name="Paoli F."/>
            <person name="Bruttini M."/>
            <person name="Carapelli A."/>
            <person name="Frati F."/>
            <person name="Nardi F."/>
        </authorList>
    </citation>
    <scope>NUCLEOTIDE SEQUENCE [LARGE SCALE GENOMIC DNA]</scope>
    <source>
        <strain evidence="1">DMR45628</strain>
    </source>
</reference>
<gene>
    <name evidence="1" type="ORF">QE152_g31970</name>
</gene>
<protein>
    <submittedName>
        <fullName evidence="1">Uncharacterized protein</fullName>
    </submittedName>
</protein>
<accession>A0AAW1J080</accession>